<feature type="repeat" description="ANK" evidence="3">
    <location>
        <begin position="1271"/>
        <end position="1304"/>
    </location>
</feature>
<proteinExistence type="predicted"/>
<reference evidence="5" key="2">
    <citation type="submission" date="2018-07" db="EMBL/GenBank/DDBJ databases">
        <authorList>
            <person name="Quirk P.G."/>
            <person name="Krulwich T.A."/>
        </authorList>
    </citation>
    <scope>NUCLEOTIDE SEQUENCE</scope>
</reference>
<protein>
    <submittedName>
        <fullName evidence="4">CSON003131 protein</fullName>
    </submittedName>
</protein>
<dbReference type="PROSITE" id="PS50088">
    <property type="entry name" value="ANK_REPEAT"/>
    <property type="match status" value="4"/>
</dbReference>
<dbReference type="PANTHER" id="PTHR24198">
    <property type="entry name" value="ANKYRIN REPEAT AND PROTEIN KINASE DOMAIN-CONTAINING PROTEIN"/>
    <property type="match status" value="1"/>
</dbReference>
<reference evidence="4" key="1">
    <citation type="submission" date="2018-04" db="EMBL/GenBank/DDBJ databases">
        <authorList>
            <person name="Go L.Y."/>
            <person name="Mitchell J.A."/>
        </authorList>
    </citation>
    <scope>NUCLEOTIDE SEQUENCE</scope>
    <source>
        <tissue evidence="4">Whole organism</tissue>
    </source>
</reference>
<dbReference type="EMBL" id="UFQS01001550">
    <property type="protein sequence ID" value="SSX11412.1"/>
    <property type="molecule type" value="Genomic_DNA"/>
</dbReference>
<evidence type="ECO:0000256" key="2">
    <source>
        <dbReference type="ARBA" id="ARBA00023043"/>
    </source>
</evidence>
<organism evidence="4">
    <name type="scientific">Culicoides sonorensis</name>
    <name type="common">Biting midge</name>
    <dbReference type="NCBI Taxonomy" id="179676"/>
    <lineage>
        <taxon>Eukaryota</taxon>
        <taxon>Metazoa</taxon>
        <taxon>Ecdysozoa</taxon>
        <taxon>Arthropoda</taxon>
        <taxon>Hexapoda</taxon>
        <taxon>Insecta</taxon>
        <taxon>Pterygota</taxon>
        <taxon>Neoptera</taxon>
        <taxon>Endopterygota</taxon>
        <taxon>Diptera</taxon>
        <taxon>Nematocera</taxon>
        <taxon>Chironomoidea</taxon>
        <taxon>Ceratopogonidae</taxon>
        <taxon>Ceratopogoninae</taxon>
        <taxon>Culicoides</taxon>
        <taxon>Monoculicoides</taxon>
    </lineage>
</organism>
<feature type="repeat" description="ANK" evidence="3">
    <location>
        <begin position="388"/>
        <end position="410"/>
    </location>
</feature>
<sequence>MTSNELEIDSIIELIEHRKIKFIEQSLLESIQQRVIDQKNVILYMQLVEEFGGNIHIKTSHSKSTLLHLFCSCEAQIFVEFVIKFVDQLGLIVNEQDILGNTPICLAITCDNKVMVELLLSMHGIDLYTVPKNDENQKMPPLHHAVLSNRLEIVELLVRYDKNLTGLSIGKTGVTSVDIAIACGFMPILRYLVDIGDANLKRIFPMKQTILHLIANYTHSTMQDIIEYLLYGPQNISELINARDDKGNTPIHYATLFQNFLYYNALAKHPNTDKCIVNYNNYTPLLTLLHHSHNPIDINFVHKLLTHHSNAIEIRGNDGLTALMKSIILERVDIIKAIIEIGKAKVNDIYNKNNNLIHILLYKDIFDEIICDYIIYKANKMINKCNEVGYTPLHLAAIRGNYVVMKVLLKFNKEDVLRKTPKGDNCLFLAIKAMCDPLSIIENNCICIKILLELKNIHLVNCLDGAGQTPLAYAYFYNFKTVVQMLLENDAAVNYPMKDSRILLHVVAECLTINNDLLDLTFEYCTDINMVDNNDLAPIHIAVANKNYKFLEKILLNPHLEIDRTNIFSFVDFNDFKDDILKLIFDKCPDWMLKSEYVFKAVVCNNFIAVKMFSKRNFGVQFIHGNTTILHVISLEKTSSLIVDFIINELKKCTSREKCKIINYKNNNGNTALMYAAYTHNLYVLNKLLIFEETNVKLQNSLGATALLLSLNAENKKFSPVIIKKLIKADKTLCNIPDINGRVSLEKAILLKRIDVVKLLVDDGGSKLVWGEKSLMPLDIIADFQVLCPKLFKYFFFDKKLIISECNRAIYILYQRPLLFKYLFESIENDEIEHDFYSHELFNLLKTEKDEMSLQDKIKRYISIQNISDLCQIKDNLNLGFLQRLNMCGYFRVSKNLYEYYKINLTEIMSLEKCRNKEILQYFFDQTNIAHLVNQEGLYKRTLLHSACEEINDVLLMYLLGVHECNVLCQDFLGRTGLHLLLFNAKKRCSQHNLILNMIEQVLIKDVNILFLPDIYGVYPIEIVIIEKQVKILNLIISYNPEVLFHLDKHENNLLHIMAYSIELQYTEEMLIILLKNYKNLHKVMAMQNIDGDTPLHLFCSKGKLAPIKTLQPYYKEIKQAFMTKNHKEETVLASSLHKESCVNIDLVNLLLNIEPNLVNEADEVGNTPLHKAIILQRADIINQLFLKLADPDLINFDENTILHFASMHSVEEKLIDVIHNDPWIKIEGPYRDFAFLSVETDSKTKSHYIKTQNLECQKRVLHLVNRTNIDGNTALHLALIHKNITHIKRLLTYESLDMTIVNSKQESPLFLAVSCDLSLEIVEKILRKDLSMMDVPNKDGLTPSRKAIERNRSDLNNLFFLFGAKSQAAFEEYTLLKNISYVTNLTTDALFLTDCSEILSSHDFSGNKTSKPMKISKLVNQLSCDRNKNAPIAYFTRNIDKYPSSVNETCNKYGDYLIYLSIEWNRRDIFKYLTDFGCGQFIESNEESKKNALHIFAEMSDIDPTMLDVLGFYLKQSHHLINKGDLNGNTPLHLAAKCDNLFMIKTLLNLNADKKMLNNANQTPLLYALYENTFIQAKTIELLFDHNISKMHDSNYRTPLIKAMEIKRMDIIEKIFELDENSIFYNDSFQNNVFHYVSLFKIDNEDVIKLLLKKIKEKNKVLKSKKKFNYDTPNNYTGDTPIHLAAQANNLKLLKLLMPKTSGPYKKNYNEETPLLATLNPKNLNVSFDVVAFLIKKNPRTLLERDCNGLLAIHKVMKLNNWHIFELLMTYDKESRQQLMYLDNHKNTILHHLVLQNVSDLNIFEYIVKSPLQQQINEKNVYDETFLHLLMRQESEINIKQLEIVLIHTKVDLTIHYKGHSILMLLLKNEKNFTK</sequence>
<dbReference type="InterPro" id="IPR002110">
    <property type="entry name" value="Ankyrin_rpt"/>
</dbReference>
<feature type="repeat" description="ANK" evidence="3">
    <location>
        <begin position="1528"/>
        <end position="1560"/>
    </location>
</feature>
<accession>A0A336L243</accession>
<dbReference type="EMBL" id="UFQT01001550">
    <property type="protein sequence ID" value="SSX30980.1"/>
    <property type="molecule type" value="Genomic_DNA"/>
</dbReference>
<dbReference type="Pfam" id="PF12796">
    <property type="entry name" value="Ank_2"/>
    <property type="match status" value="2"/>
</dbReference>
<evidence type="ECO:0000313" key="5">
    <source>
        <dbReference type="EMBL" id="SSX30980.1"/>
    </source>
</evidence>
<dbReference type="SMART" id="SM00248">
    <property type="entry name" value="ANK"/>
    <property type="match status" value="33"/>
</dbReference>
<gene>
    <name evidence="4" type="primary">CSON003131</name>
</gene>
<dbReference type="SUPFAM" id="SSF48403">
    <property type="entry name" value="Ankyrin repeat"/>
    <property type="match status" value="6"/>
</dbReference>
<feature type="repeat" description="ANK" evidence="3">
    <location>
        <begin position="1678"/>
        <end position="1710"/>
    </location>
</feature>
<name>A0A336L243_CULSO</name>
<dbReference type="Pfam" id="PF00023">
    <property type="entry name" value="Ank"/>
    <property type="match status" value="2"/>
</dbReference>
<dbReference type="PANTHER" id="PTHR24198:SF165">
    <property type="entry name" value="ANKYRIN REPEAT-CONTAINING PROTEIN-RELATED"/>
    <property type="match status" value="1"/>
</dbReference>
<dbReference type="VEuPathDB" id="VectorBase:CSON003131"/>
<dbReference type="OMA" id="PKCNIEA"/>
<dbReference type="InterPro" id="IPR036770">
    <property type="entry name" value="Ankyrin_rpt-contain_sf"/>
</dbReference>
<dbReference type="PROSITE" id="PS50297">
    <property type="entry name" value="ANK_REP_REGION"/>
    <property type="match status" value="3"/>
</dbReference>
<keyword evidence="1" id="KW-0677">Repeat</keyword>
<evidence type="ECO:0000313" key="4">
    <source>
        <dbReference type="EMBL" id="SSX11412.1"/>
    </source>
</evidence>
<evidence type="ECO:0000256" key="1">
    <source>
        <dbReference type="ARBA" id="ARBA00022737"/>
    </source>
</evidence>
<keyword evidence="2 3" id="KW-0040">ANK repeat</keyword>
<evidence type="ECO:0000256" key="3">
    <source>
        <dbReference type="PROSITE-ProRule" id="PRU00023"/>
    </source>
</evidence>
<dbReference type="Gene3D" id="1.25.40.20">
    <property type="entry name" value="Ankyrin repeat-containing domain"/>
    <property type="match status" value="10"/>
</dbReference>